<evidence type="ECO:0000313" key="1">
    <source>
        <dbReference type="EMBL" id="MBB4981039.1"/>
    </source>
</evidence>
<protein>
    <submittedName>
        <fullName evidence="1">Uncharacterized protein</fullName>
    </submittedName>
</protein>
<proteinExistence type="predicted"/>
<keyword evidence="2" id="KW-1185">Reference proteome</keyword>
<accession>A0A7W7TX75</accession>
<dbReference type="EMBL" id="JACHJY010000002">
    <property type="protein sequence ID" value="MBB4981039.1"/>
    <property type="molecule type" value="Genomic_DNA"/>
</dbReference>
<dbReference type="Proteomes" id="UP000582643">
    <property type="component" value="Unassembled WGS sequence"/>
</dbReference>
<reference evidence="1 2" key="1">
    <citation type="submission" date="2020-08" db="EMBL/GenBank/DDBJ databases">
        <title>Genomic Encyclopedia of Type Strains, Phase III (KMG-III): the genomes of soil and plant-associated and newly described type strains.</title>
        <authorList>
            <person name="Whitman W."/>
        </authorList>
    </citation>
    <scope>NUCLEOTIDE SEQUENCE [LARGE SCALE GENOMIC DNA]</scope>
    <source>
        <strain evidence="1 2">SFB5A</strain>
    </source>
</reference>
<name>A0A7W7TX75_9ACTN</name>
<comment type="caution">
    <text evidence="1">The sequence shown here is derived from an EMBL/GenBank/DDBJ whole genome shotgun (WGS) entry which is preliminary data.</text>
</comment>
<gene>
    <name evidence="1" type="ORF">GGE06_001947</name>
</gene>
<organism evidence="1 2">
    <name type="scientific">Streptomyces nymphaeiformis</name>
    <dbReference type="NCBI Taxonomy" id="2663842"/>
    <lineage>
        <taxon>Bacteria</taxon>
        <taxon>Bacillati</taxon>
        <taxon>Actinomycetota</taxon>
        <taxon>Actinomycetes</taxon>
        <taxon>Kitasatosporales</taxon>
        <taxon>Streptomycetaceae</taxon>
        <taxon>Streptomyces</taxon>
    </lineage>
</organism>
<sequence>MPAHVPQQDGQYVPLGHDPLRSLRPVGEPLGVDLGVWKRQDVVALAVCKEGAVAASALCR</sequence>
<evidence type="ECO:0000313" key="2">
    <source>
        <dbReference type="Proteomes" id="UP000582643"/>
    </source>
</evidence>
<dbReference type="RefSeq" id="WP_184930533.1">
    <property type="nucleotide sequence ID" value="NZ_JACHJY010000002.1"/>
</dbReference>
<dbReference type="AlphaFoldDB" id="A0A7W7TX75"/>